<feature type="compositionally biased region" description="Low complexity" evidence="1">
    <location>
        <begin position="125"/>
        <end position="144"/>
    </location>
</feature>
<reference evidence="3" key="1">
    <citation type="submission" date="2011-05" db="EMBL/GenBank/DDBJ databases">
        <title>Complete sequence of Desulfotomaculum kuznetsovii DSM 6115.</title>
        <authorList>
            <person name="Lucas S."/>
            <person name="Han J."/>
            <person name="Lapidus A."/>
            <person name="Cheng J.-F."/>
            <person name="Goodwin L."/>
            <person name="Pitluck S."/>
            <person name="Peters L."/>
            <person name="Mikhailova N."/>
            <person name="Lu M."/>
            <person name="Saunders E."/>
            <person name="Han C."/>
            <person name="Tapia R."/>
            <person name="Land M."/>
            <person name="Hauser L."/>
            <person name="Kyrpides N."/>
            <person name="Ivanova N."/>
            <person name="Pagani I."/>
            <person name="Nazina T."/>
            <person name="Ivanova A."/>
            <person name="Parshina S."/>
            <person name="Kuever J."/>
            <person name="Muyzer G."/>
            <person name="Plugge C."/>
            <person name="Stams A."/>
            <person name="Woyke T."/>
        </authorList>
    </citation>
    <scope>NUCLEOTIDE SEQUENCE [LARGE SCALE GENOMIC DNA]</scope>
    <source>
        <strain evidence="3">DSM 6115 / VKM B-1805 / 17</strain>
    </source>
</reference>
<name>A0AAU8PPN5_DESK7</name>
<dbReference type="KEGG" id="dku:Desku_1412"/>
<evidence type="ECO:0000313" key="2">
    <source>
        <dbReference type="EMBL" id="AEG14995.1"/>
    </source>
</evidence>
<protein>
    <submittedName>
        <fullName evidence="2">Uncharacterized protein</fullName>
    </submittedName>
</protein>
<evidence type="ECO:0000256" key="1">
    <source>
        <dbReference type="SAM" id="MobiDB-lite"/>
    </source>
</evidence>
<keyword evidence="3" id="KW-1185">Reference proteome</keyword>
<feature type="region of interest" description="Disordered" evidence="1">
    <location>
        <begin position="60"/>
        <end position="82"/>
    </location>
</feature>
<evidence type="ECO:0000313" key="3">
    <source>
        <dbReference type="Proteomes" id="UP000009229"/>
    </source>
</evidence>
<accession>A0AAU8PPN5</accession>
<proteinExistence type="predicted"/>
<sequence length="187" mass="20479">MGVFWPRFRVFAPNLLPKCSQSENPVSLTAMRPPGLAAPKMVMGARTSRMGFVIRKRKENHAKTARTWPDSGARKTLHPYPSWKDPPEGCRWPYKAPENRAGRGGYLARSVSRLPGPSRAPGDYSSRASISSSSGHISQPQSGHFQKPNSCLMVTSPQKGHLTTCLSKAIPLIGFKHEQSSPVDSGK</sequence>
<dbReference type="Proteomes" id="UP000009229">
    <property type="component" value="Chromosome"/>
</dbReference>
<dbReference type="EMBL" id="CP002770">
    <property type="protein sequence ID" value="AEG14995.1"/>
    <property type="molecule type" value="Genomic_DNA"/>
</dbReference>
<organism evidence="2 3">
    <name type="scientific">Desulfofundulus kuznetsovii (strain DSM 6115 / VKM B-1805 / 17)</name>
    <name type="common">Desulfotomaculum kuznetsovii</name>
    <dbReference type="NCBI Taxonomy" id="760568"/>
    <lineage>
        <taxon>Bacteria</taxon>
        <taxon>Bacillati</taxon>
        <taxon>Bacillota</taxon>
        <taxon>Clostridia</taxon>
        <taxon>Eubacteriales</taxon>
        <taxon>Peptococcaceae</taxon>
        <taxon>Desulfofundulus</taxon>
    </lineage>
</organism>
<feature type="region of interest" description="Disordered" evidence="1">
    <location>
        <begin position="106"/>
        <end position="149"/>
    </location>
</feature>
<gene>
    <name evidence="2" type="ordered locus">Desku_1412</name>
</gene>
<dbReference type="AlphaFoldDB" id="A0AAU8PPN5"/>